<dbReference type="Proteomes" id="UP001567538">
    <property type="component" value="Unassembled WGS sequence"/>
</dbReference>
<gene>
    <name evidence="1" type="ORF">AAHA92_33054</name>
</gene>
<keyword evidence="2" id="KW-1185">Reference proteome</keyword>
<sequence>MFRRLPSGVFPLPVLVWSLHGQQPAALAALVVLCFCRRRLFSFLPPSLGRCSALVAAWPPLPPPPCSAVLELALVFIGEVGRDFLLKVVPGVQDVMTE</sequence>
<dbReference type="AlphaFoldDB" id="A0ABD1FMR9"/>
<evidence type="ECO:0000313" key="2">
    <source>
        <dbReference type="Proteomes" id="UP001567538"/>
    </source>
</evidence>
<evidence type="ECO:0000313" key="1">
    <source>
        <dbReference type="EMBL" id="KAL1533125.1"/>
    </source>
</evidence>
<accession>A0ABD1FMR9</accession>
<protein>
    <recommendedName>
        <fullName evidence="3">Secreted protein</fullName>
    </recommendedName>
</protein>
<organism evidence="1 2">
    <name type="scientific">Salvia divinorum</name>
    <name type="common">Maria pastora</name>
    <name type="synonym">Diviner's sage</name>
    <dbReference type="NCBI Taxonomy" id="28513"/>
    <lineage>
        <taxon>Eukaryota</taxon>
        <taxon>Viridiplantae</taxon>
        <taxon>Streptophyta</taxon>
        <taxon>Embryophyta</taxon>
        <taxon>Tracheophyta</taxon>
        <taxon>Spermatophyta</taxon>
        <taxon>Magnoliopsida</taxon>
        <taxon>eudicotyledons</taxon>
        <taxon>Gunneridae</taxon>
        <taxon>Pentapetalae</taxon>
        <taxon>asterids</taxon>
        <taxon>lamiids</taxon>
        <taxon>Lamiales</taxon>
        <taxon>Lamiaceae</taxon>
        <taxon>Nepetoideae</taxon>
        <taxon>Mentheae</taxon>
        <taxon>Salviinae</taxon>
        <taxon>Salvia</taxon>
        <taxon>Salvia subgen. Calosphace</taxon>
    </lineage>
</organism>
<comment type="caution">
    <text evidence="1">The sequence shown here is derived from an EMBL/GenBank/DDBJ whole genome shotgun (WGS) entry which is preliminary data.</text>
</comment>
<reference evidence="1 2" key="1">
    <citation type="submission" date="2024-06" db="EMBL/GenBank/DDBJ databases">
        <title>A chromosome level genome sequence of Diviner's sage (Salvia divinorum).</title>
        <authorList>
            <person name="Ford S.A."/>
            <person name="Ro D.-K."/>
            <person name="Ness R.W."/>
            <person name="Phillips M.A."/>
        </authorList>
    </citation>
    <scope>NUCLEOTIDE SEQUENCE [LARGE SCALE GENOMIC DNA]</scope>
    <source>
        <strain evidence="1">SAF-2024a</strain>
        <tissue evidence="1">Leaf</tissue>
    </source>
</reference>
<proteinExistence type="predicted"/>
<dbReference type="EMBL" id="JBEAFC010000014">
    <property type="protein sequence ID" value="KAL1533125.1"/>
    <property type="molecule type" value="Genomic_DNA"/>
</dbReference>
<evidence type="ECO:0008006" key="3">
    <source>
        <dbReference type="Google" id="ProtNLM"/>
    </source>
</evidence>
<name>A0ABD1FMR9_SALDI</name>